<gene>
    <name evidence="1" type="ORF">Ahy_A06g026483</name>
</gene>
<accession>A0A445CKK1</accession>
<organism evidence="1 2">
    <name type="scientific">Arachis hypogaea</name>
    <name type="common">Peanut</name>
    <dbReference type="NCBI Taxonomy" id="3818"/>
    <lineage>
        <taxon>Eukaryota</taxon>
        <taxon>Viridiplantae</taxon>
        <taxon>Streptophyta</taxon>
        <taxon>Embryophyta</taxon>
        <taxon>Tracheophyta</taxon>
        <taxon>Spermatophyta</taxon>
        <taxon>Magnoliopsida</taxon>
        <taxon>eudicotyledons</taxon>
        <taxon>Gunneridae</taxon>
        <taxon>Pentapetalae</taxon>
        <taxon>rosids</taxon>
        <taxon>fabids</taxon>
        <taxon>Fabales</taxon>
        <taxon>Fabaceae</taxon>
        <taxon>Papilionoideae</taxon>
        <taxon>50 kb inversion clade</taxon>
        <taxon>dalbergioids sensu lato</taxon>
        <taxon>Dalbergieae</taxon>
        <taxon>Pterocarpus clade</taxon>
        <taxon>Arachis</taxon>
    </lineage>
</organism>
<proteinExistence type="predicted"/>
<dbReference type="EMBL" id="SDMP01000006">
    <property type="protein sequence ID" value="RYR51466.1"/>
    <property type="molecule type" value="Genomic_DNA"/>
</dbReference>
<reference evidence="1 2" key="1">
    <citation type="submission" date="2019-01" db="EMBL/GenBank/DDBJ databases">
        <title>Sequencing of cultivated peanut Arachis hypogaea provides insights into genome evolution and oil improvement.</title>
        <authorList>
            <person name="Chen X."/>
        </authorList>
    </citation>
    <scope>NUCLEOTIDE SEQUENCE [LARGE SCALE GENOMIC DNA]</scope>
    <source>
        <strain evidence="2">cv. Fuhuasheng</strain>
        <tissue evidence="1">Leaves</tissue>
    </source>
</reference>
<name>A0A445CKK1_ARAHY</name>
<comment type="caution">
    <text evidence="1">The sequence shown here is derived from an EMBL/GenBank/DDBJ whole genome shotgun (WGS) entry which is preliminary data.</text>
</comment>
<evidence type="ECO:0000313" key="2">
    <source>
        <dbReference type="Proteomes" id="UP000289738"/>
    </source>
</evidence>
<sequence>MHVLNMNTAFPRAFPKSQLCKSQNTSTAKPSTKMTQVTTFCDALDVVIEEEEDDDASAT</sequence>
<dbReference type="AlphaFoldDB" id="A0A445CKK1"/>
<keyword evidence="2" id="KW-1185">Reference proteome</keyword>
<dbReference type="Proteomes" id="UP000289738">
    <property type="component" value="Chromosome A06"/>
</dbReference>
<protein>
    <submittedName>
        <fullName evidence="1">Uncharacterized protein</fullName>
    </submittedName>
</protein>
<evidence type="ECO:0000313" key="1">
    <source>
        <dbReference type="EMBL" id="RYR51466.1"/>
    </source>
</evidence>